<evidence type="ECO:0000313" key="13">
    <source>
        <dbReference type="EMBL" id="KAF2130631.1"/>
    </source>
</evidence>
<gene>
    <name evidence="13" type="ORF">P153DRAFT_375338</name>
</gene>
<dbReference type="CDD" id="cd05339">
    <property type="entry name" value="17beta-HSDXI-like_SDR_c"/>
    <property type="match status" value="1"/>
</dbReference>
<dbReference type="RefSeq" id="XP_033525018.1">
    <property type="nucleotide sequence ID" value="XM_033669581.1"/>
</dbReference>
<comment type="function">
    <text evidence="9">Catalyzes the reduction of all-trans-retinal to all-trans-retinol in the presence of NADPH.</text>
</comment>
<dbReference type="GeneID" id="54410013"/>
<evidence type="ECO:0000256" key="6">
    <source>
        <dbReference type="ARBA" id="ARBA00023002"/>
    </source>
</evidence>
<evidence type="ECO:0000256" key="2">
    <source>
        <dbReference type="ARBA" id="ARBA00006484"/>
    </source>
</evidence>
<keyword evidence="6" id="KW-0560">Oxidoreductase</keyword>
<comment type="subcellular location">
    <subcellularLocation>
        <location evidence="1">Membrane</location>
        <topology evidence="1">Multi-pass membrane protein</topology>
    </subcellularLocation>
</comment>
<dbReference type="PANTHER" id="PTHR24322:SF736">
    <property type="entry name" value="RETINOL DEHYDROGENASE 10"/>
    <property type="match status" value="1"/>
</dbReference>
<dbReference type="SUPFAM" id="SSF51735">
    <property type="entry name" value="NAD(P)-binding Rossmann-fold domains"/>
    <property type="match status" value="1"/>
</dbReference>
<evidence type="ECO:0000256" key="4">
    <source>
        <dbReference type="ARBA" id="ARBA00022857"/>
    </source>
</evidence>
<dbReference type="InterPro" id="IPR036291">
    <property type="entry name" value="NAD(P)-bd_dom_sf"/>
</dbReference>
<evidence type="ECO:0000256" key="8">
    <source>
        <dbReference type="ARBA" id="ARBA00023136"/>
    </source>
</evidence>
<dbReference type="PRINTS" id="PR00080">
    <property type="entry name" value="SDRFAMILY"/>
</dbReference>
<dbReference type="InterPro" id="IPR002347">
    <property type="entry name" value="SDR_fam"/>
</dbReference>
<dbReference type="FunFam" id="3.40.50.720:FF:000131">
    <property type="entry name" value="Short-chain dehydrogenase/reductase 3"/>
    <property type="match status" value="1"/>
</dbReference>
<keyword evidence="3" id="KW-0812">Transmembrane</keyword>
<evidence type="ECO:0000256" key="7">
    <source>
        <dbReference type="ARBA" id="ARBA00023098"/>
    </source>
</evidence>
<dbReference type="GO" id="GO:0052650">
    <property type="term" value="F:all-trans-retinol dehydrogenase (NADP+) activity"/>
    <property type="evidence" value="ECO:0007669"/>
    <property type="project" value="UniProtKB-ARBA"/>
</dbReference>
<keyword evidence="8" id="KW-0472">Membrane</keyword>
<keyword evidence="5" id="KW-1133">Transmembrane helix</keyword>
<dbReference type="Proteomes" id="UP000799771">
    <property type="component" value="Unassembled WGS sequence"/>
</dbReference>
<reference evidence="13" key="1">
    <citation type="journal article" date="2020" name="Stud. Mycol.">
        <title>101 Dothideomycetes genomes: a test case for predicting lifestyles and emergence of pathogens.</title>
        <authorList>
            <person name="Haridas S."/>
            <person name="Albert R."/>
            <person name="Binder M."/>
            <person name="Bloem J."/>
            <person name="Labutti K."/>
            <person name="Salamov A."/>
            <person name="Andreopoulos B."/>
            <person name="Baker S."/>
            <person name="Barry K."/>
            <person name="Bills G."/>
            <person name="Bluhm B."/>
            <person name="Cannon C."/>
            <person name="Castanera R."/>
            <person name="Culley D."/>
            <person name="Daum C."/>
            <person name="Ezra D."/>
            <person name="Gonzalez J."/>
            <person name="Henrissat B."/>
            <person name="Kuo A."/>
            <person name="Liang C."/>
            <person name="Lipzen A."/>
            <person name="Lutzoni F."/>
            <person name="Magnuson J."/>
            <person name="Mondo S."/>
            <person name="Nolan M."/>
            <person name="Ohm R."/>
            <person name="Pangilinan J."/>
            <person name="Park H.-J."/>
            <person name="Ramirez L."/>
            <person name="Alfaro M."/>
            <person name="Sun H."/>
            <person name="Tritt A."/>
            <person name="Yoshinaga Y."/>
            <person name="Zwiers L.-H."/>
            <person name="Turgeon B."/>
            <person name="Goodwin S."/>
            <person name="Spatafora J."/>
            <person name="Crous P."/>
            <person name="Grigoriev I."/>
        </authorList>
    </citation>
    <scope>NUCLEOTIDE SEQUENCE</scope>
    <source>
        <strain evidence="13">CBS 119687</strain>
    </source>
</reference>
<keyword evidence="14" id="KW-1185">Reference proteome</keyword>
<dbReference type="Gene3D" id="3.40.50.720">
    <property type="entry name" value="NAD(P)-binding Rossmann-like Domain"/>
    <property type="match status" value="1"/>
</dbReference>
<keyword evidence="7" id="KW-0443">Lipid metabolism</keyword>
<evidence type="ECO:0000256" key="9">
    <source>
        <dbReference type="ARBA" id="ARBA00059620"/>
    </source>
</evidence>
<dbReference type="PANTHER" id="PTHR24322">
    <property type="entry name" value="PKSB"/>
    <property type="match status" value="1"/>
</dbReference>
<dbReference type="OrthoDB" id="10253736at2759"/>
<evidence type="ECO:0000256" key="1">
    <source>
        <dbReference type="ARBA" id="ARBA00004141"/>
    </source>
</evidence>
<dbReference type="GO" id="GO:0016020">
    <property type="term" value="C:membrane"/>
    <property type="evidence" value="ECO:0007669"/>
    <property type="project" value="UniProtKB-SubCell"/>
</dbReference>
<proteinExistence type="inferred from homology"/>
<accession>A0A6A6AJM5</accession>
<evidence type="ECO:0000256" key="10">
    <source>
        <dbReference type="ARBA" id="ARBA00068717"/>
    </source>
</evidence>
<evidence type="ECO:0000256" key="12">
    <source>
        <dbReference type="RuleBase" id="RU000363"/>
    </source>
</evidence>
<evidence type="ECO:0000256" key="5">
    <source>
        <dbReference type="ARBA" id="ARBA00022989"/>
    </source>
</evidence>
<organism evidence="13 14">
    <name type="scientific">Dothidotthia symphoricarpi CBS 119687</name>
    <dbReference type="NCBI Taxonomy" id="1392245"/>
    <lineage>
        <taxon>Eukaryota</taxon>
        <taxon>Fungi</taxon>
        <taxon>Dikarya</taxon>
        <taxon>Ascomycota</taxon>
        <taxon>Pezizomycotina</taxon>
        <taxon>Dothideomycetes</taxon>
        <taxon>Pleosporomycetidae</taxon>
        <taxon>Pleosporales</taxon>
        <taxon>Dothidotthiaceae</taxon>
        <taxon>Dothidotthia</taxon>
    </lineage>
</organism>
<keyword evidence="4" id="KW-0521">NADP</keyword>
<comment type="similarity">
    <text evidence="2 12">Belongs to the short-chain dehydrogenases/reductases (SDR) family.</text>
</comment>
<evidence type="ECO:0000313" key="14">
    <source>
        <dbReference type="Proteomes" id="UP000799771"/>
    </source>
</evidence>
<protein>
    <recommendedName>
        <fullName evidence="10">Short-chain dehydrogenase/reductase 3</fullName>
    </recommendedName>
    <alternativeName>
        <fullName evidence="11">Retinal short-chain dehydrogenase/reductase 1</fullName>
    </alternativeName>
</protein>
<sequence>MNLSDDRYATLVWFMKCVLGLGAVNEVNTLLNSWAANRWVWKSDKSNWNWKSEVAVVTGGSKGIGACVVKKLVSHGVKVAVLDVEPLSNDFSQDELPSIHHYQCDITSQPAIHHAAEAIRSALGPPSILINNAGIGNAYTILDIPPSNLRKLFDINLLSQWTTVQEFLPDMLAKKKGHIMSVASLASFVALAGAVDYSCTKAALLAFHEGLTQELKHRYKCPQIKTTIVHPNWTRSAITAHPAMEAGLKSVGVGLLEPQDVADAMVKQILAAKSGQIVLGPGLAPKIRALPLWIQELIRDSQAGIVSGGGTTASVTTASG</sequence>
<dbReference type="Pfam" id="PF00106">
    <property type="entry name" value="adh_short"/>
    <property type="match status" value="1"/>
</dbReference>
<dbReference type="PRINTS" id="PR00081">
    <property type="entry name" value="GDHRDH"/>
</dbReference>
<evidence type="ECO:0000256" key="3">
    <source>
        <dbReference type="ARBA" id="ARBA00022692"/>
    </source>
</evidence>
<name>A0A6A6AJM5_9PLEO</name>
<dbReference type="EMBL" id="ML977504">
    <property type="protein sequence ID" value="KAF2130631.1"/>
    <property type="molecule type" value="Genomic_DNA"/>
</dbReference>
<evidence type="ECO:0000256" key="11">
    <source>
        <dbReference type="ARBA" id="ARBA00082544"/>
    </source>
</evidence>
<dbReference type="AlphaFoldDB" id="A0A6A6AJM5"/>